<feature type="domain" description="Mannose-6-phosphate isomerase type II C-terminal" evidence="10">
    <location>
        <begin position="358"/>
        <end position="463"/>
    </location>
</feature>
<dbReference type="PANTHER" id="PTHR46390">
    <property type="entry name" value="MANNOSE-1-PHOSPHATE GUANYLYLTRANSFERASE"/>
    <property type="match status" value="1"/>
</dbReference>
<reference evidence="12 13" key="2">
    <citation type="submission" date="2020-01" db="EMBL/GenBank/DDBJ databases">
        <title>Microvirga sp. nov., an arsenate reduction bacterium isolated from Tibet hotspring sediments.</title>
        <authorList>
            <person name="Xian W.-D."/>
            <person name="Li W.-J."/>
        </authorList>
    </citation>
    <scope>NUCLEOTIDE SEQUENCE [LARGE SCALE GENOMIC DNA]</scope>
    <source>
        <strain evidence="12 13">KCTC 23863</strain>
    </source>
</reference>
<keyword evidence="3 12" id="KW-0808">Transferase</keyword>
<evidence type="ECO:0000256" key="6">
    <source>
        <dbReference type="ARBA" id="ARBA00023134"/>
    </source>
</evidence>
<dbReference type="Gene3D" id="3.90.550.10">
    <property type="entry name" value="Spore Coat Polysaccharide Biosynthesis Protein SpsA, Chain A"/>
    <property type="match status" value="1"/>
</dbReference>
<name>A0A7X3MTL9_9HYPH</name>
<dbReference type="NCBIfam" id="TIGR01479">
    <property type="entry name" value="GMP_PMI"/>
    <property type="match status" value="1"/>
</dbReference>
<dbReference type="Pfam" id="PF01050">
    <property type="entry name" value="MannoseP_isomer"/>
    <property type="match status" value="1"/>
</dbReference>
<evidence type="ECO:0000256" key="4">
    <source>
        <dbReference type="ARBA" id="ARBA00022695"/>
    </source>
</evidence>
<evidence type="ECO:0000256" key="7">
    <source>
        <dbReference type="ARBA" id="ARBA00047343"/>
    </source>
</evidence>
<keyword evidence="5" id="KW-0547">Nucleotide-binding</keyword>
<reference evidence="12 13" key="1">
    <citation type="submission" date="2019-12" db="EMBL/GenBank/DDBJ databases">
        <authorList>
            <person name="Yuan C.-G."/>
        </authorList>
    </citation>
    <scope>NUCLEOTIDE SEQUENCE [LARGE SCALE GENOMIC DNA]</scope>
    <source>
        <strain evidence="12 13">KCTC 23863</strain>
    </source>
</reference>
<evidence type="ECO:0000259" key="11">
    <source>
        <dbReference type="Pfam" id="PF22640"/>
    </source>
</evidence>
<dbReference type="SUPFAM" id="SSF51182">
    <property type="entry name" value="RmlC-like cupins"/>
    <property type="match status" value="1"/>
</dbReference>
<feature type="domain" description="Nucleotidyl transferase" evidence="9">
    <location>
        <begin position="10"/>
        <end position="289"/>
    </location>
</feature>
<comment type="catalytic activity">
    <reaction evidence="7">
        <text>alpha-D-mannose 1-phosphate + GTP + H(+) = GDP-alpha-D-mannose + diphosphate</text>
        <dbReference type="Rhea" id="RHEA:15229"/>
        <dbReference type="ChEBI" id="CHEBI:15378"/>
        <dbReference type="ChEBI" id="CHEBI:33019"/>
        <dbReference type="ChEBI" id="CHEBI:37565"/>
        <dbReference type="ChEBI" id="CHEBI:57527"/>
        <dbReference type="ChEBI" id="CHEBI:58409"/>
        <dbReference type="EC" id="2.7.7.13"/>
    </reaction>
</comment>
<evidence type="ECO:0000256" key="3">
    <source>
        <dbReference type="ARBA" id="ARBA00022679"/>
    </source>
</evidence>
<proteinExistence type="inferred from homology"/>
<gene>
    <name evidence="12" type="ORF">GR328_15735</name>
</gene>
<keyword evidence="13" id="KW-1185">Reference proteome</keyword>
<organism evidence="12 13">
    <name type="scientific">Microvirga makkahensis</name>
    <dbReference type="NCBI Taxonomy" id="1128670"/>
    <lineage>
        <taxon>Bacteria</taxon>
        <taxon>Pseudomonadati</taxon>
        <taxon>Pseudomonadota</taxon>
        <taxon>Alphaproteobacteria</taxon>
        <taxon>Hyphomicrobiales</taxon>
        <taxon>Methylobacteriaceae</taxon>
        <taxon>Microvirga</taxon>
    </lineage>
</organism>
<dbReference type="GO" id="GO:0016853">
    <property type="term" value="F:isomerase activity"/>
    <property type="evidence" value="ECO:0007669"/>
    <property type="project" value="UniProtKB-KW"/>
</dbReference>
<dbReference type="FunFam" id="3.90.550.10:FF:000046">
    <property type="entry name" value="Mannose-1-phosphate guanylyltransferase (GDP)"/>
    <property type="match status" value="1"/>
</dbReference>
<keyword evidence="4 12" id="KW-0548">Nucleotidyltransferase</keyword>
<dbReference type="InterPro" id="IPR054566">
    <property type="entry name" value="ManC/GMP-like_b-helix"/>
</dbReference>
<evidence type="ECO:0000259" key="10">
    <source>
        <dbReference type="Pfam" id="PF01050"/>
    </source>
</evidence>
<protein>
    <recommendedName>
        <fullName evidence="2">mannose-1-phosphate guanylyltransferase</fullName>
        <ecNumber evidence="2">2.7.7.13</ecNumber>
    </recommendedName>
</protein>
<comment type="similarity">
    <text evidence="1 8">Belongs to the mannose-6-phosphate isomerase type 2 family.</text>
</comment>
<dbReference type="InterPro" id="IPR005835">
    <property type="entry name" value="NTP_transferase_dom"/>
</dbReference>
<dbReference type="CDD" id="cd02509">
    <property type="entry name" value="GDP-M1P_Guanylyltransferase"/>
    <property type="match status" value="1"/>
</dbReference>
<dbReference type="InterPro" id="IPR011051">
    <property type="entry name" value="RmlC_Cupin_sf"/>
</dbReference>
<dbReference type="InterPro" id="IPR049577">
    <property type="entry name" value="GMPP_N"/>
</dbReference>
<evidence type="ECO:0000313" key="13">
    <source>
        <dbReference type="Proteomes" id="UP000436483"/>
    </source>
</evidence>
<dbReference type="GO" id="GO:0000271">
    <property type="term" value="P:polysaccharide biosynthetic process"/>
    <property type="evidence" value="ECO:0007669"/>
    <property type="project" value="InterPro"/>
</dbReference>
<dbReference type="InterPro" id="IPR051161">
    <property type="entry name" value="Mannose-6P_isomerase_type2"/>
</dbReference>
<dbReference type="Pfam" id="PF22640">
    <property type="entry name" value="ManC_GMP_beta-helix"/>
    <property type="match status" value="1"/>
</dbReference>
<evidence type="ECO:0000256" key="2">
    <source>
        <dbReference type="ARBA" id="ARBA00012387"/>
    </source>
</evidence>
<keyword evidence="6" id="KW-0342">GTP-binding</keyword>
<dbReference type="Gene3D" id="2.60.120.10">
    <property type="entry name" value="Jelly Rolls"/>
    <property type="match status" value="1"/>
</dbReference>
<dbReference type="GO" id="GO:0009298">
    <property type="term" value="P:GDP-mannose biosynthetic process"/>
    <property type="evidence" value="ECO:0007669"/>
    <property type="project" value="TreeGrafter"/>
</dbReference>
<keyword evidence="12" id="KW-0413">Isomerase</keyword>
<accession>A0A7X3MTL9</accession>
<dbReference type="InterPro" id="IPR029044">
    <property type="entry name" value="Nucleotide-diphossugar_trans"/>
</dbReference>
<evidence type="ECO:0000313" key="12">
    <source>
        <dbReference type="EMBL" id="MXQ12885.1"/>
    </source>
</evidence>
<dbReference type="InterPro" id="IPR001538">
    <property type="entry name" value="Man6P_isomerase-2_C"/>
</dbReference>
<dbReference type="EMBL" id="WURB01000011">
    <property type="protein sequence ID" value="MXQ12885.1"/>
    <property type="molecule type" value="Genomic_DNA"/>
</dbReference>
<evidence type="ECO:0000256" key="1">
    <source>
        <dbReference type="ARBA" id="ARBA00006115"/>
    </source>
</evidence>
<dbReference type="PANTHER" id="PTHR46390:SF1">
    <property type="entry name" value="MANNOSE-1-PHOSPHATE GUANYLYLTRANSFERASE"/>
    <property type="match status" value="1"/>
</dbReference>
<feature type="domain" description="MannoseP isomerase/GMP-like beta-helix" evidence="11">
    <location>
        <begin position="301"/>
        <end position="349"/>
    </location>
</feature>
<dbReference type="AlphaFoldDB" id="A0A7X3MTL9"/>
<evidence type="ECO:0000256" key="8">
    <source>
        <dbReference type="RuleBase" id="RU004190"/>
    </source>
</evidence>
<dbReference type="EC" id="2.7.7.13" evidence="2"/>
<dbReference type="InterPro" id="IPR006375">
    <property type="entry name" value="Man1P_GuaTrfase/Man6P_Isoase"/>
</dbReference>
<dbReference type="CDD" id="cd02213">
    <property type="entry name" value="cupin_PMI_typeII_C"/>
    <property type="match status" value="1"/>
</dbReference>
<dbReference type="SUPFAM" id="SSF53448">
    <property type="entry name" value="Nucleotide-diphospho-sugar transferases"/>
    <property type="match status" value="1"/>
</dbReference>
<evidence type="ECO:0000259" key="9">
    <source>
        <dbReference type="Pfam" id="PF00483"/>
    </source>
</evidence>
<dbReference type="OrthoDB" id="9806359at2"/>
<dbReference type="InterPro" id="IPR014710">
    <property type="entry name" value="RmlC-like_jellyroll"/>
</dbReference>
<dbReference type="GO" id="GO:0004475">
    <property type="term" value="F:mannose-1-phosphate guanylyltransferase (GTP) activity"/>
    <property type="evidence" value="ECO:0007669"/>
    <property type="project" value="UniProtKB-EC"/>
</dbReference>
<dbReference type="Pfam" id="PF00483">
    <property type="entry name" value="NTP_transferase"/>
    <property type="match status" value="1"/>
</dbReference>
<sequence length="521" mass="55851">MSGSRDRILPVILCGGSGTRLWPASRASMPKPFVTMLGELSTFQMAAQRVAAPGIFQRPVVISGKGTRFVVADQLAQIGVGADIILEPAQRDTAAAIAVAACHAACHAPDTVVLVAAADHVIDDQAAFVASCEAALEAARRGSIMTLGVLPQYPATGFGYIRPGRPIEGTGAFRVEGFVEKPDPAAAQSYIDQGCLWNSGNFLFRADVMMEELERFQPEVLSAAKESLEAATADPDFIRLGEGAFGQAPKISIDYAVMERTERAGVLPVSFSWTDIGSWGALWDASPRDAAGNALHGNVEVFETRNSLVHGEGILTAVAGLEDVVVVARSDAVLVASRCRSDLVRDLVAAMCARQHPEASEHVRTCRSWGWCQYIGQGSSFRVKRIVVKPGRRLPLQRQHHCGEHWIVVAGTAQVTVNGNVSLVHENEAIHIPAGSVRRLVNPGRIPLEVVEVEVGSCAGEDDGALSTTSTAARASGVKGGIRFWENPEPSSWQAHRSMRNRVQCFARCAKRSGYRSQCPL</sequence>
<evidence type="ECO:0000256" key="5">
    <source>
        <dbReference type="ARBA" id="ARBA00022741"/>
    </source>
</evidence>
<dbReference type="GO" id="GO:0005525">
    <property type="term" value="F:GTP binding"/>
    <property type="evidence" value="ECO:0007669"/>
    <property type="project" value="UniProtKB-KW"/>
</dbReference>
<dbReference type="RefSeq" id="WP_160885471.1">
    <property type="nucleotide sequence ID" value="NZ_WURB01000011.1"/>
</dbReference>
<comment type="caution">
    <text evidence="12">The sequence shown here is derived from an EMBL/GenBank/DDBJ whole genome shotgun (WGS) entry which is preliminary data.</text>
</comment>
<dbReference type="Proteomes" id="UP000436483">
    <property type="component" value="Unassembled WGS sequence"/>
</dbReference>